<dbReference type="InterPro" id="IPR050251">
    <property type="entry name" value="HpcH-HpaI_aldolase"/>
</dbReference>
<dbReference type="RefSeq" id="WP_379720692.1">
    <property type="nucleotide sequence ID" value="NZ_JBHRYJ010000001.1"/>
</dbReference>
<evidence type="ECO:0000256" key="2">
    <source>
        <dbReference type="ARBA" id="ARBA00023239"/>
    </source>
</evidence>
<dbReference type="InterPro" id="IPR015813">
    <property type="entry name" value="Pyrv/PenolPyrv_kinase-like_dom"/>
</dbReference>
<keyword evidence="2 5" id="KW-0456">Lyase</keyword>
<feature type="domain" description="HpcH/HpaI aldolase/citrate lyase" evidence="4">
    <location>
        <begin position="18"/>
        <end position="245"/>
    </location>
</feature>
<name>A0ABV7VBH0_9PROT</name>
<dbReference type="EMBL" id="JBHRYJ010000001">
    <property type="protein sequence ID" value="MFC3674187.1"/>
    <property type="molecule type" value="Genomic_DNA"/>
</dbReference>
<reference evidence="6" key="1">
    <citation type="journal article" date="2019" name="Int. J. Syst. Evol. Microbiol.">
        <title>The Global Catalogue of Microorganisms (GCM) 10K type strain sequencing project: providing services to taxonomists for standard genome sequencing and annotation.</title>
        <authorList>
            <consortium name="The Broad Institute Genomics Platform"/>
            <consortium name="The Broad Institute Genome Sequencing Center for Infectious Disease"/>
            <person name="Wu L."/>
            <person name="Ma J."/>
        </authorList>
    </citation>
    <scope>NUCLEOTIDE SEQUENCE [LARGE SCALE GENOMIC DNA]</scope>
    <source>
        <strain evidence="6">KCTC 42182</strain>
    </source>
</reference>
<sequence>MKLPVNAFKRALKEGRPQIGLWSMLSSNIVAEIVATAGFDWVVLDTEHSPNELPMVLQQLQAMQIDANTATPVVRPAWNDPVLIKRFLDIGSPNLILPFVQDAEEARRAVEATRYPPKGIRGVSGNQRANRYGLVADYHKHAEEELGVIVQVETLAAVSRIPEIAKTEGLDGIFIGPADLSADAGHLGNSSHPEAQAAIMKGLELCKAAGKPCGILAPDENDAKRYLDAGFTFVAVGVDQGMLVKATREIVRRFRSHLAG</sequence>
<dbReference type="InterPro" id="IPR040442">
    <property type="entry name" value="Pyrv_kinase-like_dom_sf"/>
</dbReference>
<dbReference type="InterPro" id="IPR005000">
    <property type="entry name" value="Aldolase/citrate-lyase_domain"/>
</dbReference>
<protein>
    <submittedName>
        <fullName evidence="5">HpcH/HpaI aldolase/citrate lyase family protein</fullName>
    </submittedName>
</protein>
<dbReference type="PANTHER" id="PTHR30502:SF4">
    <property type="entry name" value="5-KETO-4-DEOXY-D-GLUCARATE ALDOLASE"/>
    <property type="match status" value="1"/>
</dbReference>
<dbReference type="Gene3D" id="3.20.20.60">
    <property type="entry name" value="Phosphoenolpyruvate-binding domains"/>
    <property type="match status" value="1"/>
</dbReference>
<dbReference type="PANTHER" id="PTHR30502">
    <property type="entry name" value="2-KETO-3-DEOXY-L-RHAMNONATE ALDOLASE"/>
    <property type="match status" value="1"/>
</dbReference>
<comment type="catalytic activity">
    <reaction evidence="3">
        <text>D-glyceraldehyde + pyruvate = 2-dehydro-3-deoxy-L-galactonate</text>
        <dbReference type="Rhea" id="RHEA:80055"/>
        <dbReference type="ChEBI" id="CHEBI:15361"/>
        <dbReference type="ChEBI" id="CHEBI:17378"/>
        <dbReference type="ChEBI" id="CHEBI:75545"/>
    </reaction>
</comment>
<evidence type="ECO:0000259" key="4">
    <source>
        <dbReference type="Pfam" id="PF03328"/>
    </source>
</evidence>
<evidence type="ECO:0000313" key="5">
    <source>
        <dbReference type="EMBL" id="MFC3674187.1"/>
    </source>
</evidence>
<evidence type="ECO:0000313" key="6">
    <source>
        <dbReference type="Proteomes" id="UP001595711"/>
    </source>
</evidence>
<keyword evidence="1" id="KW-0479">Metal-binding</keyword>
<keyword evidence="6" id="KW-1185">Reference proteome</keyword>
<evidence type="ECO:0000256" key="1">
    <source>
        <dbReference type="ARBA" id="ARBA00022723"/>
    </source>
</evidence>
<comment type="caution">
    <text evidence="5">The sequence shown here is derived from an EMBL/GenBank/DDBJ whole genome shotgun (WGS) entry which is preliminary data.</text>
</comment>
<dbReference type="Proteomes" id="UP001595711">
    <property type="component" value="Unassembled WGS sequence"/>
</dbReference>
<proteinExistence type="predicted"/>
<evidence type="ECO:0000256" key="3">
    <source>
        <dbReference type="ARBA" id="ARBA00045074"/>
    </source>
</evidence>
<organism evidence="5 6">
    <name type="scientific">Ferrovibrio xuzhouensis</name>
    <dbReference type="NCBI Taxonomy" id="1576914"/>
    <lineage>
        <taxon>Bacteria</taxon>
        <taxon>Pseudomonadati</taxon>
        <taxon>Pseudomonadota</taxon>
        <taxon>Alphaproteobacteria</taxon>
        <taxon>Rhodospirillales</taxon>
        <taxon>Rhodospirillaceae</taxon>
        <taxon>Ferrovibrio</taxon>
    </lineage>
</organism>
<dbReference type="Pfam" id="PF03328">
    <property type="entry name" value="HpcH_HpaI"/>
    <property type="match status" value="1"/>
</dbReference>
<accession>A0ABV7VBH0</accession>
<gene>
    <name evidence="5" type="ORF">ACFOOQ_01450</name>
</gene>
<dbReference type="GO" id="GO:0016829">
    <property type="term" value="F:lyase activity"/>
    <property type="evidence" value="ECO:0007669"/>
    <property type="project" value="UniProtKB-KW"/>
</dbReference>
<dbReference type="SUPFAM" id="SSF51621">
    <property type="entry name" value="Phosphoenolpyruvate/pyruvate domain"/>
    <property type="match status" value="1"/>
</dbReference>